<dbReference type="Proteomes" id="UP000029548">
    <property type="component" value="Unassembled WGS sequence"/>
</dbReference>
<feature type="compositionally biased region" description="Polar residues" evidence="2">
    <location>
        <begin position="1"/>
        <end position="17"/>
    </location>
</feature>
<keyword evidence="1" id="KW-0175">Coiled coil</keyword>
<dbReference type="RefSeq" id="WP_035123193.1">
    <property type="nucleotide sequence ID" value="NZ_JRNE01000075.1"/>
</dbReference>
<proteinExistence type="predicted"/>
<evidence type="ECO:0000256" key="2">
    <source>
        <dbReference type="SAM" id="MobiDB-lite"/>
    </source>
</evidence>
<dbReference type="AlphaFoldDB" id="A0A095Y0B4"/>
<accession>A0A095Y0B4</accession>
<comment type="caution">
    <text evidence="4">The sequence shown here is derived from an EMBL/GenBank/DDBJ whole genome shotgun (WGS) entry which is preliminary data.</text>
</comment>
<evidence type="ECO:0000313" key="5">
    <source>
        <dbReference type="Proteomes" id="UP000029548"/>
    </source>
</evidence>
<feature type="region of interest" description="Disordered" evidence="2">
    <location>
        <begin position="1"/>
        <end position="27"/>
    </location>
</feature>
<reference evidence="4 5" key="1">
    <citation type="submission" date="2014-07" db="EMBL/GenBank/DDBJ databases">
        <authorList>
            <person name="McCorrison J."/>
            <person name="Sanka R."/>
            <person name="Torralba M."/>
            <person name="Gillis M."/>
            <person name="Haft D.H."/>
            <person name="Methe B."/>
            <person name="Sutton G."/>
            <person name="Nelson K.E."/>
        </authorList>
    </citation>
    <scope>NUCLEOTIDE SEQUENCE [LARGE SCALE GENOMIC DNA]</scope>
    <source>
        <strain evidence="4 5">DNF00450</strain>
    </source>
</reference>
<dbReference type="EMBL" id="JRNE01000075">
    <property type="protein sequence ID" value="KGF15506.1"/>
    <property type="molecule type" value="Genomic_DNA"/>
</dbReference>
<name>A0A095Y0B4_9CORY</name>
<keyword evidence="3" id="KW-1133">Transmembrane helix</keyword>
<evidence type="ECO:0000256" key="3">
    <source>
        <dbReference type="SAM" id="Phobius"/>
    </source>
</evidence>
<gene>
    <name evidence="4" type="ORF">HMPREF1650_10885</name>
</gene>
<sequence length="202" mass="22230">MADNNDAQNDGENNGTSAELPPMTLPEIQAALNDESHPRYTEALRIAATTAKNLDPSLQKYRESLDSQINVREIIDEITKPRVFDWAPKVKGPVGGRDVTPYVLPSPPVVEPDTFVDDEWLDGVEEAQRERAERERRQDDTAEASLEALQAVSANLQLLNQKLTDVEKHLDSGNKASGRLGWATLIVAVATLIATVVGIIFF</sequence>
<keyword evidence="3" id="KW-0472">Membrane</keyword>
<feature type="transmembrane region" description="Helical" evidence="3">
    <location>
        <begin position="180"/>
        <end position="201"/>
    </location>
</feature>
<feature type="coiled-coil region" evidence="1">
    <location>
        <begin position="124"/>
        <end position="169"/>
    </location>
</feature>
<evidence type="ECO:0000313" key="4">
    <source>
        <dbReference type="EMBL" id="KGF15506.1"/>
    </source>
</evidence>
<organism evidence="4 5">
    <name type="scientific">Corynebacterium freneyi DNF00450</name>
    <dbReference type="NCBI Taxonomy" id="1287475"/>
    <lineage>
        <taxon>Bacteria</taxon>
        <taxon>Bacillati</taxon>
        <taxon>Actinomycetota</taxon>
        <taxon>Actinomycetes</taxon>
        <taxon>Mycobacteriales</taxon>
        <taxon>Corynebacteriaceae</taxon>
        <taxon>Corynebacterium</taxon>
    </lineage>
</organism>
<keyword evidence="3" id="KW-0812">Transmembrane</keyword>
<protein>
    <submittedName>
        <fullName evidence="4">Uncharacterized protein</fullName>
    </submittedName>
</protein>
<evidence type="ECO:0000256" key="1">
    <source>
        <dbReference type="SAM" id="Coils"/>
    </source>
</evidence>